<evidence type="ECO:0000256" key="1">
    <source>
        <dbReference type="ARBA" id="ARBA00004141"/>
    </source>
</evidence>
<comment type="subcellular location">
    <subcellularLocation>
        <location evidence="1">Membrane</location>
        <topology evidence="1">Multi-pass membrane protein</topology>
    </subcellularLocation>
</comment>
<dbReference type="Proteomes" id="UP001156882">
    <property type="component" value="Unassembled WGS sequence"/>
</dbReference>
<evidence type="ECO:0000313" key="7">
    <source>
        <dbReference type="Proteomes" id="UP001156882"/>
    </source>
</evidence>
<proteinExistence type="predicted"/>
<dbReference type="Pfam" id="PF13564">
    <property type="entry name" value="DoxX_2"/>
    <property type="match status" value="1"/>
</dbReference>
<organism evidence="6 7">
    <name type="scientific">Labrys miyagiensis</name>
    <dbReference type="NCBI Taxonomy" id="346912"/>
    <lineage>
        <taxon>Bacteria</taxon>
        <taxon>Pseudomonadati</taxon>
        <taxon>Pseudomonadota</taxon>
        <taxon>Alphaproteobacteria</taxon>
        <taxon>Hyphomicrobiales</taxon>
        <taxon>Xanthobacteraceae</taxon>
        <taxon>Labrys</taxon>
    </lineage>
</organism>
<dbReference type="InterPro" id="IPR032808">
    <property type="entry name" value="DoxX"/>
</dbReference>
<evidence type="ECO:0000256" key="3">
    <source>
        <dbReference type="ARBA" id="ARBA00022989"/>
    </source>
</evidence>
<keyword evidence="2 5" id="KW-0812">Transmembrane</keyword>
<reference evidence="7" key="1">
    <citation type="journal article" date="2019" name="Int. J. Syst. Evol. Microbiol.">
        <title>The Global Catalogue of Microorganisms (GCM) 10K type strain sequencing project: providing services to taxonomists for standard genome sequencing and annotation.</title>
        <authorList>
            <consortium name="The Broad Institute Genomics Platform"/>
            <consortium name="The Broad Institute Genome Sequencing Center for Infectious Disease"/>
            <person name="Wu L."/>
            <person name="Ma J."/>
        </authorList>
    </citation>
    <scope>NUCLEOTIDE SEQUENCE [LARGE SCALE GENOMIC DNA]</scope>
    <source>
        <strain evidence="7">NBRC 101365</strain>
    </source>
</reference>
<keyword evidence="3 5" id="KW-1133">Transmembrane helix</keyword>
<accession>A0ABQ6CW56</accession>
<feature type="transmembrane region" description="Helical" evidence="5">
    <location>
        <begin position="47"/>
        <end position="67"/>
    </location>
</feature>
<keyword evidence="4 5" id="KW-0472">Membrane</keyword>
<evidence type="ECO:0000256" key="4">
    <source>
        <dbReference type="ARBA" id="ARBA00023136"/>
    </source>
</evidence>
<feature type="transmembrane region" description="Helical" evidence="5">
    <location>
        <begin position="74"/>
        <end position="94"/>
    </location>
</feature>
<sequence length="131" mass="13561">MSSTPGTSAAVWIGRVFSGLVVVALLADGLVQLFAPGLTKAEMEASGFPASQALPLGIIMLTCAILYAIPRTAVLGAILVTGFLGGAICTHFRLGELGSPPQLICLLLGALTWGGLYLRETRLRELLPLAA</sequence>
<evidence type="ECO:0000313" key="6">
    <source>
        <dbReference type="EMBL" id="GLS24053.1"/>
    </source>
</evidence>
<feature type="transmembrane region" description="Helical" evidence="5">
    <location>
        <begin position="100"/>
        <end position="118"/>
    </location>
</feature>
<evidence type="ECO:0000256" key="2">
    <source>
        <dbReference type="ARBA" id="ARBA00022692"/>
    </source>
</evidence>
<feature type="transmembrane region" description="Helical" evidence="5">
    <location>
        <begin position="12"/>
        <end position="35"/>
    </location>
</feature>
<keyword evidence="7" id="KW-1185">Reference proteome</keyword>
<dbReference type="RefSeq" id="WP_284316975.1">
    <property type="nucleotide sequence ID" value="NZ_BSPC01000095.1"/>
</dbReference>
<protein>
    <submittedName>
        <fullName evidence="6">Membrane protein</fullName>
    </submittedName>
</protein>
<gene>
    <name evidence="6" type="ORF">GCM10007874_70740</name>
</gene>
<name>A0ABQ6CW56_9HYPH</name>
<dbReference type="EMBL" id="BSPC01000095">
    <property type="protein sequence ID" value="GLS24053.1"/>
    <property type="molecule type" value="Genomic_DNA"/>
</dbReference>
<comment type="caution">
    <text evidence="6">The sequence shown here is derived from an EMBL/GenBank/DDBJ whole genome shotgun (WGS) entry which is preliminary data.</text>
</comment>
<evidence type="ECO:0000256" key="5">
    <source>
        <dbReference type="SAM" id="Phobius"/>
    </source>
</evidence>